<evidence type="ECO:0000313" key="7">
    <source>
        <dbReference type="Proteomes" id="UP000320516"/>
    </source>
</evidence>
<sequence>MPRTSRSLKDRLDVYLGRSLVGALVRGGGGDVSFTYDRDWQVRADALPVSLSLPLQAKAHTGLAVAAYFDNLLPDSDAIRARIAMREGAASDRPFDLLAAIGRDCIGALRFLPPGADPGDPTRMEADEVPVAEIARRLRHLKSAPLGREQGDDDFRISIAGAQDKTAFLRLPSGAWAIPRGATPTSHIFKPPIGLTEGRVDLSDSVENEWLCLALCRALGLPVANAAIERFEDLTVLVVERFDRRPMEGVLYRLPQEDLCQALGVPSSRKYEDRGGPGIVQILKLLARSDTPDQDRRNFLKAQMVFWLLSAPDGHAKNFSIFLTPGGFRLTPLYDVMSAIPYGTTSRAFDPARVKLAMAVGRNRHYRVRDIALRHWRQTAEAAGLAERVVEEIIAELRADLDATLQSLRPSLGHHVPADRVDRLCDHLAHNVKSLAVA</sequence>
<feature type="domain" description="HipA-like C-terminal" evidence="4">
    <location>
        <begin position="157"/>
        <end position="402"/>
    </location>
</feature>
<name>A0A560JWZ0_9PROT</name>
<dbReference type="InterPro" id="IPR052028">
    <property type="entry name" value="HipA_Ser/Thr_kinase"/>
</dbReference>
<comment type="similarity">
    <text evidence="1">Belongs to the HipA Ser/Thr kinase family.</text>
</comment>
<dbReference type="InterPro" id="IPR017508">
    <property type="entry name" value="HipA_N1"/>
</dbReference>
<dbReference type="AlphaFoldDB" id="A0A560JWZ0"/>
<dbReference type="EMBL" id="VITV01000004">
    <property type="protein sequence ID" value="TWB75517.1"/>
    <property type="molecule type" value="Genomic_DNA"/>
</dbReference>
<feature type="domain" description="HipA N-terminal subdomain 1" evidence="5">
    <location>
        <begin position="12"/>
        <end position="111"/>
    </location>
</feature>
<evidence type="ECO:0000256" key="2">
    <source>
        <dbReference type="ARBA" id="ARBA00022679"/>
    </source>
</evidence>
<organism evidence="6 7">
    <name type="scientific">Nitrospirillum amazonense</name>
    <dbReference type="NCBI Taxonomy" id="28077"/>
    <lineage>
        <taxon>Bacteria</taxon>
        <taxon>Pseudomonadati</taxon>
        <taxon>Pseudomonadota</taxon>
        <taxon>Alphaproteobacteria</taxon>
        <taxon>Rhodospirillales</taxon>
        <taxon>Azospirillaceae</taxon>
        <taxon>Nitrospirillum</taxon>
    </lineage>
</organism>
<dbReference type="Proteomes" id="UP000320516">
    <property type="component" value="Unassembled WGS sequence"/>
</dbReference>
<dbReference type="CDD" id="cd17808">
    <property type="entry name" value="HipA_Ec_like"/>
    <property type="match status" value="1"/>
</dbReference>
<comment type="caution">
    <text evidence="6">The sequence shown here is derived from an EMBL/GenBank/DDBJ whole genome shotgun (WGS) entry which is preliminary data.</text>
</comment>
<evidence type="ECO:0000259" key="4">
    <source>
        <dbReference type="Pfam" id="PF07804"/>
    </source>
</evidence>
<reference evidence="6 7" key="1">
    <citation type="submission" date="2019-06" db="EMBL/GenBank/DDBJ databases">
        <title>Genomic Encyclopedia of Type Strains, Phase IV (KMG-V): Genome sequencing to study the core and pangenomes of soil and plant-associated prokaryotes.</title>
        <authorList>
            <person name="Whitman W."/>
        </authorList>
    </citation>
    <scope>NUCLEOTIDE SEQUENCE [LARGE SCALE GENOMIC DNA]</scope>
    <source>
        <strain evidence="6 7">BR 12005</strain>
    </source>
</reference>
<dbReference type="Pfam" id="PF07804">
    <property type="entry name" value="HipA_C"/>
    <property type="match status" value="1"/>
</dbReference>
<evidence type="ECO:0000256" key="3">
    <source>
        <dbReference type="ARBA" id="ARBA00022777"/>
    </source>
</evidence>
<dbReference type="Pfam" id="PF13657">
    <property type="entry name" value="Couple_hipA"/>
    <property type="match status" value="1"/>
</dbReference>
<evidence type="ECO:0000259" key="5">
    <source>
        <dbReference type="Pfam" id="PF13657"/>
    </source>
</evidence>
<dbReference type="PANTHER" id="PTHR37419:SF1">
    <property type="entry name" value="SERINE_THREONINE-PROTEIN KINASE TOXIN HIPA"/>
    <property type="match status" value="1"/>
</dbReference>
<keyword evidence="2" id="KW-0808">Transferase</keyword>
<protein>
    <submittedName>
        <fullName evidence="6">Serine/threonine-protein kinase HipA</fullName>
    </submittedName>
</protein>
<dbReference type="GO" id="GO:0004674">
    <property type="term" value="F:protein serine/threonine kinase activity"/>
    <property type="evidence" value="ECO:0007669"/>
    <property type="project" value="TreeGrafter"/>
</dbReference>
<accession>A0A560JWZ0</accession>
<dbReference type="RefSeq" id="WP_145610979.1">
    <property type="nucleotide sequence ID" value="NZ_VITV01000004.1"/>
</dbReference>
<evidence type="ECO:0000313" key="6">
    <source>
        <dbReference type="EMBL" id="TWB75517.1"/>
    </source>
</evidence>
<dbReference type="InterPro" id="IPR012893">
    <property type="entry name" value="HipA-like_C"/>
</dbReference>
<keyword evidence="3 6" id="KW-0418">Kinase</keyword>
<dbReference type="PANTHER" id="PTHR37419">
    <property type="entry name" value="SERINE/THREONINE-PROTEIN KINASE TOXIN HIPA"/>
    <property type="match status" value="1"/>
</dbReference>
<dbReference type="GO" id="GO:0005829">
    <property type="term" value="C:cytosol"/>
    <property type="evidence" value="ECO:0007669"/>
    <property type="project" value="TreeGrafter"/>
</dbReference>
<dbReference type="NCBIfam" id="TIGR03071">
    <property type="entry name" value="couple_hipA"/>
    <property type="match status" value="1"/>
</dbReference>
<evidence type="ECO:0000256" key="1">
    <source>
        <dbReference type="ARBA" id="ARBA00010164"/>
    </source>
</evidence>
<proteinExistence type="inferred from homology"/>
<gene>
    <name evidence="6" type="ORF">FBZ87_104625</name>
</gene>